<name>A0A381QCV2_9ZZZZ</name>
<dbReference type="PANTHER" id="PTHR43757">
    <property type="entry name" value="AMINOMETHYLTRANSFERASE"/>
    <property type="match status" value="1"/>
</dbReference>
<dbReference type="SUPFAM" id="SSF101790">
    <property type="entry name" value="Aminomethyltransferase beta-barrel domain"/>
    <property type="match status" value="1"/>
</dbReference>
<evidence type="ECO:0000256" key="1">
    <source>
        <dbReference type="ARBA" id="ARBA00008609"/>
    </source>
</evidence>
<evidence type="ECO:0008006" key="8">
    <source>
        <dbReference type="Google" id="ProtNLM"/>
    </source>
</evidence>
<evidence type="ECO:0000259" key="4">
    <source>
        <dbReference type="Pfam" id="PF07992"/>
    </source>
</evidence>
<evidence type="ECO:0000259" key="5">
    <source>
        <dbReference type="Pfam" id="PF08669"/>
    </source>
</evidence>
<dbReference type="InterPro" id="IPR027266">
    <property type="entry name" value="TrmE/GcvT-like"/>
</dbReference>
<gene>
    <name evidence="7" type="ORF">METZ01_LOCUS30015</name>
</gene>
<dbReference type="GO" id="GO:0005739">
    <property type="term" value="C:mitochondrion"/>
    <property type="evidence" value="ECO:0007669"/>
    <property type="project" value="TreeGrafter"/>
</dbReference>
<dbReference type="AlphaFoldDB" id="A0A381QCV2"/>
<dbReference type="InterPro" id="IPR023753">
    <property type="entry name" value="FAD/NAD-binding_dom"/>
</dbReference>
<feature type="domain" description="Aminomethyltransferase C-terminal" evidence="5">
    <location>
        <begin position="908"/>
        <end position="994"/>
    </location>
</feature>
<evidence type="ECO:0000259" key="6">
    <source>
        <dbReference type="Pfam" id="PF17806"/>
    </source>
</evidence>
<feature type="domain" description="SoxA A3" evidence="6">
    <location>
        <begin position="520"/>
        <end position="603"/>
    </location>
</feature>
<dbReference type="Gene3D" id="1.10.10.1100">
    <property type="entry name" value="BFD-like [2Fe-2S]-binding domain"/>
    <property type="match status" value="1"/>
</dbReference>
<accession>A0A381QCV2</accession>
<dbReference type="InterPro" id="IPR041117">
    <property type="entry name" value="SoxA_A3"/>
</dbReference>
<dbReference type="InterPro" id="IPR036188">
    <property type="entry name" value="FAD/NAD-bd_sf"/>
</dbReference>
<dbReference type="GO" id="GO:0046653">
    <property type="term" value="P:tetrahydrofolate metabolic process"/>
    <property type="evidence" value="ECO:0007669"/>
    <property type="project" value="InterPro"/>
</dbReference>
<dbReference type="GO" id="GO:0008115">
    <property type="term" value="F:sarcosine oxidase activity"/>
    <property type="evidence" value="ECO:0007669"/>
    <property type="project" value="InterPro"/>
</dbReference>
<evidence type="ECO:0000256" key="2">
    <source>
        <dbReference type="ARBA" id="ARBA00023002"/>
    </source>
</evidence>
<feature type="domain" description="GCVT N-terminal" evidence="3">
    <location>
        <begin position="618"/>
        <end position="889"/>
    </location>
</feature>
<reference evidence="7" key="1">
    <citation type="submission" date="2018-05" db="EMBL/GenBank/DDBJ databases">
        <authorList>
            <person name="Lanie J.A."/>
            <person name="Ng W.-L."/>
            <person name="Kazmierczak K.M."/>
            <person name="Andrzejewski T.M."/>
            <person name="Davidsen T.M."/>
            <person name="Wayne K.J."/>
            <person name="Tettelin H."/>
            <person name="Glass J.I."/>
            <person name="Rusch D."/>
            <person name="Podicherti R."/>
            <person name="Tsui H.-C.T."/>
            <person name="Winkler M.E."/>
        </authorList>
    </citation>
    <scope>NUCLEOTIDE SEQUENCE</scope>
</reference>
<proteinExistence type="inferred from homology"/>
<comment type="similarity">
    <text evidence="1">Belongs to the GcvT family.</text>
</comment>
<dbReference type="PIRSF" id="PIRSF037980">
    <property type="entry name" value="SoxA"/>
    <property type="match status" value="1"/>
</dbReference>
<dbReference type="Pfam" id="PF17806">
    <property type="entry name" value="SO_alpha_A3"/>
    <property type="match status" value="1"/>
</dbReference>
<dbReference type="Pfam" id="PF08669">
    <property type="entry name" value="GCV_T_C"/>
    <property type="match status" value="1"/>
</dbReference>
<keyword evidence="2" id="KW-0560">Oxidoreductase</keyword>
<dbReference type="InterPro" id="IPR006277">
    <property type="entry name" value="Sarcosine_oxidase_asu"/>
</dbReference>
<organism evidence="7">
    <name type="scientific">marine metagenome</name>
    <dbReference type="NCBI Taxonomy" id="408172"/>
    <lineage>
        <taxon>unclassified sequences</taxon>
        <taxon>metagenomes</taxon>
        <taxon>ecological metagenomes</taxon>
    </lineage>
</organism>
<dbReference type="InterPro" id="IPR028896">
    <property type="entry name" value="GcvT/YgfZ/DmdA"/>
</dbReference>
<dbReference type="SUPFAM" id="SSF51905">
    <property type="entry name" value="FAD/NAD(P)-binding domain"/>
    <property type="match status" value="1"/>
</dbReference>
<dbReference type="InterPro" id="IPR013977">
    <property type="entry name" value="GcvT_C"/>
</dbReference>
<dbReference type="PRINTS" id="PR00469">
    <property type="entry name" value="PNDRDTASEII"/>
</dbReference>
<dbReference type="Pfam" id="PF07992">
    <property type="entry name" value="Pyr_redox_2"/>
    <property type="match status" value="1"/>
</dbReference>
<dbReference type="NCBIfam" id="TIGR01372">
    <property type="entry name" value="soxA"/>
    <property type="match status" value="1"/>
</dbReference>
<dbReference type="Gene3D" id="3.10.20.440">
    <property type="entry name" value="2Fe-2S iron-sulphur cluster binding domain, sarcosine oxidase, alpha subunit, N-terminal domain"/>
    <property type="match status" value="1"/>
</dbReference>
<dbReference type="EMBL" id="UINC01001305">
    <property type="protein sequence ID" value="SUZ77161.1"/>
    <property type="molecule type" value="Genomic_DNA"/>
</dbReference>
<dbReference type="Gene3D" id="3.50.50.60">
    <property type="entry name" value="FAD/NAD(P)-binding domain"/>
    <property type="match status" value="1"/>
</dbReference>
<dbReference type="PRINTS" id="PR00368">
    <property type="entry name" value="FADPNR"/>
</dbReference>
<evidence type="ECO:0000259" key="3">
    <source>
        <dbReference type="Pfam" id="PF01571"/>
    </source>
</evidence>
<dbReference type="Pfam" id="PF13510">
    <property type="entry name" value="Fer2_4"/>
    <property type="match status" value="1"/>
</dbReference>
<sequence length="1002" mass="110559">MQTNRLPTGGRIDRQQPLKFTFNGKSYDAYHGDTLASALLANGINLVGRSFKYHRPRGIISSGAEEPNAIIQIGRGATSEPNQKATQIELYDGLQAEVDKGWPSLSFDIAIINDWFSRLFSAGFYYKTFMYPANFWNIYESFIRKASGIGKAPTEKDPDTYSHHNIHCDVLVVGAGPSGLMAAKTAAESGARVIIADEQNEFGGSLLFSKELIDGKSCQKWAAEQTAALNAYREVTCLPRSTVFGYYDYNFLTILERCTNHLGERVSGRDRQRLWRVRAKKVILAQGAFERPLVFCNNDRPGIMLASAVSNYINRYSVLPGKRAVIFTNNDSAYQTALDLSAAGVEALTIIDCRAENLSSDLVKKVNAAGIDIRYKSLITNVKGSNHVKAVEVAMFDETENIVINSEKSLIFCDLIAVSGGWSSSIHLHSQAGGSSIWDEKRCCFIPGNSKQENISIGACNGTWNLKDCFSEAIKAGQSSADYCGFLPITINNPETESLNTNPIHPLWRVPYRKAPEHLPKQFVDYQNDTSVADIHLAVREGFNNIEHVKRYTALGFGTDQGKLGNINGMAILAEKLDKPISEVGTTTFRPAYTPVSFGACAGEDIASLYDPVRKTALHDCHIERGSPFELVGQWLRPWYFPNSNETLDQAVHRECLASRSSVGLMDASTLGKIDVRGPDALRFLEKIYTHNIASMDINKCAYGIMLGEDGMIKDDGVITRLGPQHFYLTTTTGGAASVFSWLEQWLQTEWTDLKVYLTSMTDQLSSIAVVGPNSRKVIEKLDCDIDLASKSFPFMTMKSGLLMGIPIQIFRVSFSGELAYEINVDSNQASQIWEFLMEVGEEFNIVPYGTESMHVLRAEKGFIIVGQDTDGSVTPLDLGMGWLLSNKKDFLGKRSLSRSDCQRKDRKQLVGLLTLDTKTIIPEGAQLASLETVNGSYVSYGHVTSSYFSPILGHPIALGLFQNGHSSHGREVVAITSDDKKIAAKITSPVFYDQKGECQNA</sequence>
<feature type="domain" description="FAD/NAD(P)-binding" evidence="4">
    <location>
        <begin position="169"/>
        <end position="432"/>
    </location>
</feature>
<dbReference type="InterPro" id="IPR041854">
    <property type="entry name" value="BFD-like_2Fe2S-bd_dom_sf"/>
</dbReference>
<evidence type="ECO:0000313" key="7">
    <source>
        <dbReference type="EMBL" id="SUZ77161.1"/>
    </source>
</evidence>
<protein>
    <recommendedName>
        <fullName evidence="8">Sarcosine oxidase subunit alpha</fullName>
    </recommendedName>
</protein>
<dbReference type="Pfam" id="PF01571">
    <property type="entry name" value="GCV_T"/>
    <property type="match status" value="1"/>
</dbReference>
<dbReference type="PANTHER" id="PTHR43757:SF2">
    <property type="entry name" value="AMINOMETHYLTRANSFERASE, MITOCHONDRIAL"/>
    <property type="match status" value="1"/>
</dbReference>
<dbReference type="InterPro" id="IPR029043">
    <property type="entry name" value="GcvT/YgfZ_C"/>
</dbReference>
<dbReference type="SUPFAM" id="SSF103025">
    <property type="entry name" value="Folate-binding domain"/>
    <property type="match status" value="1"/>
</dbReference>
<dbReference type="InterPro" id="IPR042204">
    <property type="entry name" value="2Fe-2S-bd_N"/>
</dbReference>
<dbReference type="InterPro" id="IPR006222">
    <property type="entry name" value="GCVT_N"/>
</dbReference>
<dbReference type="Gene3D" id="3.30.1360.120">
    <property type="entry name" value="Probable tRNA modification gtpase trme, domain 1"/>
    <property type="match status" value="1"/>
</dbReference>